<dbReference type="InterPro" id="IPR011404">
    <property type="entry name" value="PPi-PFK"/>
</dbReference>
<dbReference type="HAMAP" id="MF_01978">
    <property type="entry name" value="Phosphofructokinase_II_B2"/>
    <property type="match status" value="1"/>
</dbReference>
<keyword evidence="4 8" id="KW-0479">Metal-binding</keyword>
<keyword evidence="8" id="KW-0324">Glycolysis</keyword>
<evidence type="ECO:0000256" key="1">
    <source>
        <dbReference type="ARBA" id="ARBA00001946"/>
    </source>
</evidence>
<dbReference type="Gene3D" id="3.40.50.450">
    <property type="match status" value="1"/>
</dbReference>
<evidence type="ECO:0000256" key="7">
    <source>
        <dbReference type="ARBA" id="ARBA00048072"/>
    </source>
</evidence>
<evidence type="ECO:0000256" key="2">
    <source>
        <dbReference type="ARBA" id="ARBA00003138"/>
    </source>
</evidence>
<comment type="caution">
    <text evidence="8">Lacks conserved residue(s) required for the propagation of feature annotation.</text>
</comment>
<dbReference type="PANTHER" id="PTHR45770">
    <property type="entry name" value="ATP-DEPENDENT 6-PHOSPHOFRUCTOKINASE 1"/>
    <property type="match status" value="1"/>
</dbReference>
<dbReference type="PRINTS" id="PR00476">
    <property type="entry name" value="PHFRCTKINASE"/>
</dbReference>
<comment type="cofactor">
    <cofactor evidence="1 8">
        <name>Mg(2+)</name>
        <dbReference type="ChEBI" id="CHEBI:18420"/>
    </cofactor>
</comment>
<dbReference type="GO" id="GO:0006002">
    <property type="term" value="P:fructose 6-phosphate metabolic process"/>
    <property type="evidence" value="ECO:0007669"/>
    <property type="project" value="InterPro"/>
</dbReference>
<comment type="catalytic activity">
    <reaction evidence="7 8">
        <text>beta-D-fructose 6-phosphate + diphosphate = beta-D-fructose 1,6-bisphosphate + phosphate + H(+)</text>
        <dbReference type="Rhea" id="RHEA:13613"/>
        <dbReference type="ChEBI" id="CHEBI:15378"/>
        <dbReference type="ChEBI" id="CHEBI:32966"/>
        <dbReference type="ChEBI" id="CHEBI:33019"/>
        <dbReference type="ChEBI" id="CHEBI:43474"/>
        <dbReference type="ChEBI" id="CHEBI:57634"/>
        <dbReference type="EC" id="2.7.1.90"/>
    </reaction>
</comment>
<dbReference type="InterPro" id="IPR000023">
    <property type="entry name" value="Phosphofructokinase_dom"/>
</dbReference>
<dbReference type="RefSeq" id="WP_083459513.1">
    <property type="nucleotide sequence ID" value="NZ_LAQT01000038.1"/>
</dbReference>
<dbReference type="InterPro" id="IPR035966">
    <property type="entry name" value="PKF_sf"/>
</dbReference>
<keyword evidence="6 8" id="KW-0460">Magnesium</keyword>
<comment type="pathway">
    <text evidence="8">Carbohydrate degradation; glycolysis; D-glyceraldehyde 3-phosphate and glycerone phosphate from D-glucose: step 3/4.</text>
</comment>
<evidence type="ECO:0000313" key="10">
    <source>
        <dbReference type="EMBL" id="KPC49120.1"/>
    </source>
</evidence>
<dbReference type="GO" id="GO:0046872">
    <property type="term" value="F:metal ion binding"/>
    <property type="evidence" value="ECO:0007669"/>
    <property type="project" value="UniProtKB-KW"/>
</dbReference>
<dbReference type="PATRIC" id="fig|857265.3.peg.4383"/>
<dbReference type="UniPathway" id="UPA00109">
    <property type="reaction ID" value="UER00182"/>
</dbReference>
<feature type="binding site" evidence="8">
    <location>
        <position position="242"/>
    </location>
    <ligand>
        <name>substrate</name>
    </ligand>
</feature>
<proteinExistence type="inferred from homology"/>
<keyword evidence="11" id="KW-1185">Reference proteome</keyword>
<evidence type="ECO:0000256" key="8">
    <source>
        <dbReference type="HAMAP-Rule" id="MF_01978"/>
    </source>
</evidence>
<accession>A0A0N0XFJ4</accession>
<evidence type="ECO:0000256" key="6">
    <source>
        <dbReference type="ARBA" id="ARBA00022842"/>
    </source>
</evidence>
<dbReference type="GO" id="GO:0047334">
    <property type="term" value="F:diphosphate-fructose-6-phosphate 1-phosphotransferase activity"/>
    <property type="evidence" value="ECO:0007669"/>
    <property type="project" value="UniProtKB-EC"/>
</dbReference>
<dbReference type="GO" id="GO:0003872">
    <property type="term" value="F:6-phosphofructokinase activity"/>
    <property type="evidence" value="ECO:0007669"/>
    <property type="project" value="UniProtKB-UniRule"/>
</dbReference>
<organism evidence="10 11">
    <name type="scientific">Amantichitinum ursilacus</name>
    <dbReference type="NCBI Taxonomy" id="857265"/>
    <lineage>
        <taxon>Bacteria</taxon>
        <taxon>Pseudomonadati</taxon>
        <taxon>Pseudomonadota</taxon>
        <taxon>Betaproteobacteria</taxon>
        <taxon>Neisseriales</taxon>
        <taxon>Chitinibacteraceae</taxon>
        <taxon>Amantichitinum</taxon>
    </lineage>
</organism>
<evidence type="ECO:0000256" key="4">
    <source>
        <dbReference type="ARBA" id="ARBA00022723"/>
    </source>
</evidence>
<evidence type="ECO:0000256" key="5">
    <source>
        <dbReference type="ARBA" id="ARBA00022777"/>
    </source>
</evidence>
<dbReference type="InterPro" id="IPR050929">
    <property type="entry name" value="PFKA"/>
</dbReference>
<feature type="site" description="Important for catalytic activity and substrate specificity; stabilizes the transition state when the phosphoryl donor is PPi; prevents ATP from binding by mimicking the alpha-phosphate group of ATP" evidence="8">
    <location>
        <position position="110"/>
    </location>
</feature>
<dbReference type="NCBIfam" id="NF010675">
    <property type="entry name" value="PRK14072.1"/>
    <property type="match status" value="1"/>
</dbReference>
<feature type="site" description="Important for catalytic activity; stabilizes the transition state when the phosphoryl donor is PPi" evidence="8">
    <location>
        <position position="136"/>
    </location>
</feature>
<dbReference type="STRING" id="857265.WG78_21410"/>
<comment type="activity regulation">
    <text evidence="8">Non-allosteric.</text>
</comment>
<comment type="similarity">
    <text evidence="8">Belongs to the phosphofructokinase type A (PFKA) family. PPi-dependent PFK group II subfamily. Clade 'B2' sub-subfamily.</text>
</comment>
<protein>
    <recommendedName>
        <fullName evidence="8">Pyrophosphate--fructose 6-phosphate 1-phosphotransferase</fullName>
        <ecNumber evidence="8">2.7.1.90</ecNumber>
    </recommendedName>
    <alternativeName>
        <fullName evidence="8">6-phosphofructokinase, pyrophosphate dependent</fullName>
    </alternativeName>
    <alternativeName>
        <fullName evidence="8">PPi-dependent phosphofructokinase</fullName>
        <shortName evidence="8">PPi-PFK</shortName>
    </alternativeName>
    <alternativeName>
        <fullName evidence="8">Pyrophosphate-dependent 6-phosphofructose-1-kinase</fullName>
    </alternativeName>
</protein>
<keyword evidence="3 8" id="KW-0808">Transferase</keyword>
<feature type="active site" description="Proton acceptor" evidence="8">
    <location>
        <position position="139"/>
    </location>
</feature>
<comment type="subcellular location">
    <subcellularLocation>
        <location evidence="8">Cytoplasm</location>
    </subcellularLocation>
</comment>
<dbReference type="EMBL" id="LAQT01000038">
    <property type="protein sequence ID" value="KPC49120.1"/>
    <property type="molecule type" value="Genomic_DNA"/>
</dbReference>
<evidence type="ECO:0000259" key="9">
    <source>
        <dbReference type="Pfam" id="PF00365"/>
    </source>
</evidence>
<dbReference type="PIRSF" id="PIRSF036483">
    <property type="entry name" value="PFK_XF0274"/>
    <property type="match status" value="1"/>
</dbReference>
<dbReference type="GO" id="GO:0005737">
    <property type="term" value="C:cytoplasm"/>
    <property type="evidence" value="ECO:0007669"/>
    <property type="project" value="UniProtKB-SubCell"/>
</dbReference>
<comment type="subunit">
    <text evidence="8">Homodimer.</text>
</comment>
<reference evidence="10 11" key="1">
    <citation type="submission" date="2015-07" db="EMBL/GenBank/DDBJ databases">
        <title>Draft genome sequence of the Amantichitinum ursilacus IGB-41, a new chitin-degrading bacterium.</title>
        <authorList>
            <person name="Kirstahler P."/>
            <person name="Guenther M."/>
            <person name="Grumaz C."/>
            <person name="Rupp S."/>
            <person name="Zibek S."/>
            <person name="Sohn K."/>
        </authorList>
    </citation>
    <scope>NUCLEOTIDE SEQUENCE [LARGE SCALE GENOMIC DNA]</scope>
    <source>
        <strain evidence="10 11">IGB-41</strain>
    </source>
</reference>
<keyword evidence="5 8" id="KW-0418">Kinase</keyword>
<keyword evidence="8" id="KW-0963">Cytoplasm</keyword>
<dbReference type="AlphaFoldDB" id="A0A0N0XFJ4"/>
<dbReference type="EC" id="2.7.1.90" evidence="8"/>
<feature type="binding site" evidence="8">
    <location>
        <begin position="292"/>
        <end position="295"/>
    </location>
    <ligand>
        <name>substrate</name>
    </ligand>
</feature>
<dbReference type="InterPro" id="IPR022953">
    <property type="entry name" value="ATP_PFK"/>
</dbReference>
<evidence type="ECO:0000313" key="11">
    <source>
        <dbReference type="Proteomes" id="UP000037939"/>
    </source>
</evidence>
<dbReference type="SUPFAM" id="SSF53784">
    <property type="entry name" value="Phosphofructokinase"/>
    <property type="match status" value="1"/>
</dbReference>
<dbReference type="Gene3D" id="3.40.50.460">
    <property type="entry name" value="Phosphofructokinase domain"/>
    <property type="match status" value="1"/>
</dbReference>
<comment type="caution">
    <text evidence="10">The sequence shown here is derived from an EMBL/GenBank/DDBJ whole genome shotgun (WGS) entry which is preliminary data.</text>
</comment>
<comment type="function">
    <text evidence="2 8">Catalyzes the phosphorylation of D-fructose 6-phosphate, the first committing step of glycolysis. Uses inorganic phosphate (PPi) as phosphoryl donor instead of ATP like common ATP-dependent phosphofructokinases (ATP-PFKs), which renders the reaction reversible, and can thus function both in glycolysis and gluconeogenesis. Consistently, PPi-PFK can replace the enzymes of both the forward (ATP-PFK) and reverse (fructose-bisphosphatase (FBPase)) reactions.</text>
</comment>
<name>A0A0N0XFJ4_9NEIS</name>
<gene>
    <name evidence="10" type="primary">pfkA</name>
    <name evidence="8" type="synonym">pfp</name>
    <name evidence="10" type="ORF">WG78_21410</name>
</gene>
<evidence type="ECO:0000256" key="3">
    <source>
        <dbReference type="ARBA" id="ARBA00022679"/>
    </source>
</evidence>
<dbReference type="Pfam" id="PF00365">
    <property type="entry name" value="PFK"/>
    <property type="match status" value="1"/>
</dbReference>
<dbReference type="Proteomes" id="UP000037939">
    <property type="component" value="Unassembled WGS sequence"/>
</dbReference>
<feature type="binding site" evidence="8">
    <location>
        <position position="12"/>
    </location>
    <ligand>
        <name>diphosphate</name>
        <dbReference type="ChEBI" id="CHEBI:33019"/>
    </ligand>
</feature>
<feature type="binding site" evidence="8">
    <location>
        <begin position="185"/>
        <end position="187"/>
    </location>
    <ligand>
        <name>substrate</name>
    </ligand>
</feature>
<sequence>MPRNALYAQSGGVTPVINASAWGLISAARRHPQQIGKLYVAKDGILGALREELIDLASVPDSQLVALRHTPGGAFGSCRHKLKHGSELKRLFELFAAWDIGYFFYNGGGDSADTCLKVAEFAQYQGIDLVAVHIPKTIDNDLPQTDCAPGFGSAAKYLATTVRECGLDLASMSSSSTKVFVLEVMGRHTGWLAAATGLAARVPGEAPHVILLPEVPFEPGGFLRAVREAIAQYGSCVVVAAEGIRDTSGVLLAQTGGTDPFGHMQLGGVAPLLANLVKSELGHKCHWAVADYMQRSARHLVSGNDLEQAIAVGEAAVDFAIAGQRSIMPAIVREADQPYRWHVDAVPLKRVANKERAVPATYLSDDGMHLSTTGRAYFAPLILGEMPPPFEHGLPDYPRWHFSTVEKRLAGYEVL</sequence>
<feature type="binding site" evidence="8">
    <location>
        <begin position="137"/>
        <end position="139"/>
    </location>
    <ligand>
        <name>substrate</name>
    </ligand>
</feature>
<feature type="domain" description="Phosphofructokinase" evidence="9">
    <location>
        <begin position="7"/>
        <end position="298"/>
    </location>
</feature>